<feature type="signal peptide" evidence="3">
    <location>
        <begin position="1"/>
        <end position="15"/>
    </location>
</feature>
<comment type="caution">
    <text evidence="5">The sequence shown here is derived from an EMBL/GenBank/DDBJ whole genome shotgun (WGS) entry which is preliminary data.</text>
</comment>
<evidence type="ECO:0000256" key="1">
    <source>
        <dbReference type="ARBA" id="ARBA00022679"/>
    </source>
</evidence>
<dbReference type="PANTHER" id="PTHR15045">
    <property type="entry name" value="FUCOSE-1-PHOSPHATE GUANYLYLTRANSFERASE"/>
    <property type="match status" value="1"/>
</dbReference>
<feature type="domain" description="GDP-fucose pyrophosphorylase" evidence="4">
    <location>
        <begin position="8"/>
        <end position="297"/>
    </location>
</feature>
<feature type="chain" id="PRO_5042053314" description="GDP-fucose pyrophosphorylase domain-containing protein" evidence="3">
    <location>
        <begin position="16"/>
        <end position="351"/>
    </location>
</feature>
<reference evidence="5" key="1">
    <citation type="submission" date="2021-06" db="EMBL/GenBank/DDBJ databases">
        <title>Parelaphostrongylus tenuis whole genome reference sequence.</title>
        <authorList>
            <person name="Garwood T.J."/>
            <person name="Larsen P.A."/>
            <person name="Fountain-Jones N.M."/>
            <person name="Garbe J.R."/>
            <person name="Macchietto M.G."/>
            <person name="Kania S.A."/>
            <person name="Gerhold R.W."/>
            <person name="Richards J.E."/>
            <person name="Wolf T.M."/>
        </authorList>
    </citation>
    <scope>NUCLEOTIDE SEQUENCE</scope>
    <source>
        <strain evidence="5">MNPRO001-30</strain>
        <tissue evidence="5">Meninges</tissue>
    </source>
</reference>
<evidence type="ECO:0000313" key="5">
    <source>
        <dbReference type="EMBL" id="KAJ1347802.1"/>
    </source>
</evidence>
<dbReference type="GO" id="GO:0042350">
    <property type="term" value="P:GDP-L-fucose biosynthetic process"/>
    <property type="evidence" value="ECO:0007669"/>
    <property type="project" value="UniProtKB-ARBA"/>
</dbReference>
<keyword evidence="3" id="KW-0732">Signal</keyword>
<evidence type="ECO:0000256" key="2">
    <source>
        <dbReference type="ARBA" id="ARBA00022741"/>
    </source>
</evidence>
<keyword evidence="1" id="KW-0808">Transferase</keyword>
<organism evidence="5 6">
    <name type="scientific">Parelaphostrongylus tenuis</name>
    <name type="common">Meningeal worm</name>
    <dbReference type="NCBI Taxonomy" id="148309"/>
    <lineage>
        <taxon>Eukaryota</taxon>
        <taxon>Metazoa</taxon>
        <taxon>Ecdysozoa</taxon>
        <taxon>Nematoda</taxon>
        <taxon>Chromadorea</taxon>
        <taxon>Rhabditida</taxon>
        <taxon>Rhabditina</taxon>
        <taxon>Rhabditomorpha</taxon>
        <taxon>Strongyloidea</taxon>
        <taxon>Metastrongylidae</taxon>
        <taxon>Parelaphostrongylus</taxon>
    </lineage>
</organism>
<dbReference type="GO" id="GO:0016772">
    <property type="term" value="F:transferase activity, transferring phosphorus-containing groups"/>
    <property type="evidence" value="ECO:0007669"/>
    <property type="project" value="InterPro"/>
</dbReference>
<gene>
    <name evidence="5" type="ORF">KIN20_002966</name>
</gene>
<keyword evidence="6" id="KW-1185">Reference proteome</keyword>
<dbReference type="Proteomes" id="UP001196413">
    <property type="component" value="Unassembled WGS sequence"/>
</dbReference>
<protein>
    <recommendedName>
        <fullName evidence="4">GDP-fucose pyrophosphorylase domain-containing protein</fullName>
    </recommendedName>
</protein>
<sequence>MFLSAALPAGLLVSASDVLEDVSAFRQCSSSSDMILFATELDAKVAKDHGVFVMDQGRLKSVLQKPSLALMNNVEAILPNGNVLSDCFFWMSWKICEQLEMLWKVRGPCTVETCCYGDFMRPLGYNPLLDYLEEGNSELSSWRKAFADIFSRVSPEIVNLGPDSFFHMGTAKEFQEHSQRGSRFSTKFLQSFSNNVCCTLINCSIGNGSLMEYCKLEDAQIGSGCLLSGCESSKPFSLDDNSILFTLCITNDEYKYVTILLHRDDDVKAEKQTLCWMSKETNLKGISLWNARLFPVERSREASLHATLNFARGEEDVTINELISIGEAVVTSDTQEMIDFRRRLKHEHLVD</sequence>
<keyword evidence="2" id="KW-0547">Nucleotide-binding</keyword>
<name>A0AAD5QDX0_PARTN</name>
<dbReference type="PANTHER" id="PTHR15045:SF1">
    <property type="entry name" value="FUCOSE-1-PHOSPHATE GUANYLYLTRANSFERASE"/>
    <property type="match status" value="1"/>
</dbReference>
<evidence type="ECO:0000256" key="3">
    <source>
        <dbReference type="SAM" id="SignalP"/>
    </source>
</evidence>
<proteinExistence type="predicted"/>
<dbReference type="GO" id="GO:0000166">
    <property type="term" value="F:nucleotide binding"/>
    <property type="evidence" value="ECO:0007669"/>
    <property type="project" value="UniProtKB-KW"/>
</dbReference>
<dbReference type="InterPro" id="IPR012887">
    <property type="entry name" value="GDP_fucose_pyrophosphorylase"/>
</dbReference>
<evidence type="ECO:0000313" key="6">
    <source>
        <dbReference type="Proteomes" id="UP001196413"/>
    </source>
</evidence>
<dbReference type="AlphaFoldDB" id="A0AAD5QDX0"/>
<dbReference type="EMBL" id="JAHQIW010000381">
    <property type="protein sequence ID" value="KAJ1347802.1"/>
    <property type="molecule type" value="Genomic_DNA"/>
</dbReference>
<evidence type="ECO:0000259" key="4">
    <source>
        <dbReference type="Pfam" id="PF07959"/>
    </source>
</evidence>
<accession>A0AAD5QDX0</accession>
<dbReference type="Pfam" id="PF07959">
    <property type="entry name" value="Fucose_pyrophosphorylase"/>
    <property type="match status" value="1"/>
</dbReference>